<dbReference type="PANTHER" id="PTHR42978:SF6">
    <property type="entry name" value="QUORUM-QUENCHING LACTONASE YTNP-RELATED"/>
    <property type="match status" value="1"/>
</dbReference>
<dbReference type="OrthoDB" id="9773738at2"/>
<evidence type="ECO:0000313" key="6">
    <source>
        <dbReference type="EMBL" id="TDR87311.1"/>
    </source>
</evidence>
<organism evidence="6 7">
    <name type="scientific">Enterovirga rhinocerotis</name>
    <dbReference type="NCBI Taxonomy" id="1339210"/>
    <lineage>
        <taxon>Bacteria</taxon>
        <taxon>Pseudomonadati</taxon>
        <taxon>Pseudomonadota</taxon>
        <taxon>Alphaproteobacteria</taxon>
        <taxon>Hyphomicrobiales</taxon>
        <taxon>Methylobacteriaceae</taxon>
        <taxon>Enterovirga</taxon>
    </lineage>
</organism>
<dbReference type="GO" id="GO:0016787">
    <property type="term" value="F:hydrolase activity"/>
    <property type="evidence" value="ECO:0007669"/>
    <property type="project" value="UniProtKB-KW"/>
</dbReference>
<evidence type="ECO:0000259" key="5">
    <source>
        <dbReference type="SMART" id="SM00849"/>
    </source>
</evidence>
<comment type="similarity">
    <text evidence="1">Belongs to the metallo-beta-lactamase superfamily.</text>
</comment>
<dbReference type="Pfam" id="PF00753">
    <property type="entry name" value="Lactamase_B"/>
    <property type="match status" value="1"/>
</dbReference>
<dbReference type="AlphaFoldDB" id="A0A4R7BPL2"/>
<accession>A0A4R7BPL2</accession>
<name>A0A4R7BPL2_9HYPH</name>
<dbReference type="PANTHER" id="PTHR42978">
    <property type="entry name" value="QUORUM-QUENCHING LACTONASE YTNP-RELATED-RELATED"/>
    <property type="match status" value="1"/>
</dbReference>
<dbReference type="Gene3D" id="3.60.15.10">
    <property type="entry name" value="Ribonuclease Z/Hydroxyacylglutathione hydrolase-like"/>
    <property type="match status" value="1"/>
</dbReference>
<evidence type="ECO:0000313" key="7">
    <source>
        <dbReference type="Proteomes" id="UP000295122"/>
    </source>
</evidence>
<dbReference type="EMBL" id="SNZR01000016">
    <property type="protein sequence ID" value="TDR87311.1"/>
    <property type="molecule type" value="Genomic_DNA"/>
</dbReference>
<dbReference type="InterPro" id="IPR001279">
    <property type="entry name" value="Metallo-B-lactamas"/>
</dbReference>
<dbReference type="GO" id="GO:0046872">
    <property type="term" value="F:metal ion binding"/>
    <property type="evidence" value="ECO:0007669"/>
    <property type="project" value="UniProtKB-KW"/>
</dbReference>
<keyword evidence="4" id="KW-0862">Zinc</keyword>
<evidence type="ECO:0000256" key="2">
    <source>
        <dbReference type="ARBA" id="ARBA00022723"/>
    </source>
</evidence>
<evidence type="ECO:0000256" key="1">
    <source>
        <dbReference type="ARBA" id="ARBA00007749"/>
    </source>
</evidence>
<sequence>MGERGMTGSASFRRLAVGEIEVFVLPDGVLDLPLALFPAASEPGADAGFGPGPFPTAINCFAIRTAGRLYLVDAGAGPWRGPATGNLVSAMAAAGLDPEAVDAVLMTHLHGDHAGGLFTETGAAFPKAELMLAEAEAAFWSDPDLPSRIPERMTATLATATKALAAYAGRTTTFAAGREVAPGVTAIALPGHTPGQTGYRIESGGEHLFIWADIVHVAAVQFPHPDWTIAFDTDGEEAARTRGRVFAECAAEGTRIAGMHLAFPATGRVVRHGPAYAWAADPI</sequence>
<keyword evidence="7" id="KW-1185">Reference proteome</keyword>
<keyword evidence="2" id="KW-0479">Metal-binding</keyword>
<dbReference type="InterPro" id="IPR051013">
    <property type="entry name" value="MBL_superfamily_lactonases"/>
</dbReference>
<comment type="caution">
    <text evidence="6">The sequence shown here is derived from an EMBL/GenBank/DDBJ whole genome shotgun (WGS) entry which is preliminary data.</text>
</comment>
<dbReference type="SMART" id="SM00849">
    <property type="entry name" value="Lactamase_B"/>
    <property type="match status" value="1"/>
</dbReference>
<reference evidence="6 7" key="1">
    <citation type="submission" date="2019-03" db="EMBL/GenBank/DDBJ databases">
        <title>Genomic Encyclopedia of Type Strains, Phase IV (KMG-IV): sequencing the most valuable type-strain genomes for metagenomic binning, comparative biology and taxonomic classification.</title>
        <authorList>
            <person name="Goeker M."/>
        </authorList>
    </citation>
    <scope>NUCLEOTIDE SEQUENCE [LARGE SCALE GENOMIC DNA]</scope>
    <source>
        <strain evidence="6 7">DSM 25903</strain>
    </source>
</reference>
<dbReference type="CDD" id="cd07720">
    <property type="entry name" value="OPHC2-like_MBL-fold"/>
    <property type="match status" value="1"/>
</dbReference>
<keyword evidence="3" id="KW-0378">Hydrolase</keyword>
<dbReference type="InterPro" id="IPR036866">
    <property type="entry name" value="RibonucZ/Hydroxyglut_hydro"/>
</dbReference>
<feature type="domain" description="Metallo-beta-lactamase" evidence="5">
    <location>
        <begin position="57"/>
        <end position="260"/>
    </location>
</feature>
<proteinExistence type="inferred from homology"/>
<protein>
    <submittedName>
        <fullName evidence="6">Metallo-beta-lactamase superfamily protein</fullName>
    </submittedName>
</protein>
<dbReference type="SUPFAM" id="SSF56281">
    <property type="entry name" value="Metallo-hydrolase/oxidoreductase"/>
    <property type="match status" value="1"/>
</dbReference>
<evidence type="ECO:0000256" key="3">
    <source>
        <dbReference type="ARBA" id="ARBA00022801"/>
    </source>
</evidence>
<evidence type="ECO:0000256" key="4">
    <source>
        <dbReference type="ARBA" id="ARBA00022833"/>
    </source>
</evidence>
<gene>
    <name evidence="6" type="ORF">EV668_4392</name>
</gene>
<dbReference type="Proteomes" id="UP000295122">
    <property type="component" value="Unassembled WGS sequence"/>
</dbReference>